<dbReference type="InterPro" id="IPR005644">
    <property type="entry name" value="NolW-like"/>
</dbReference>
<name>A0A120MZD3_HALHR</name>
<dbReference type="Proteomes" id="UP000218890">
    <property type="component" value="Chromosome"/>
</dbReference>
<proteinExistence type="inferred from homology"/>
<evidence type="ECO:0000313" key="11">
    <source>
        <dbReference type="Proteomes" id="UP000218890"/>
    </source>
</evidence>
<dbReference type="AlphaFoldDB" id="A0A120MZD3"/>
<feature type="domain" description="NolW-like" evidence="9">
    <location>
        <begin position="77"/>
        <end position="137"/>
    </location>
</feature>
<sequence>MAVVTAYTRNVFWRLPSYRWVLVAILTIAPPLLSAANASRVDDPFHNQIATSDGSSALAGLEMTHSMGAETLQLSAIPLHNAEAEAVAKLLRSSGAISQNGSASTDVRTNTIVLRDSPANIQSAQELIAQLDKHEKQIMVEARIVLASGDYTLDLGSRLGLERRSSSSHLLGSTNSLLSGSTENGLDALLIDLPQIDSGGQFGFAVGKIGSSLLQFELSAMEAEGHGRVVSSPRVLTTQRRQARIEQGVQIPYQQSAESGATTVAFRDAALSLTVTPVISNDNSVSLQLEVTKDAVGQVFAGVPSIDTQAVTTHMRVEDGETVILGGVREYEQHEEERWVPWLGQIPILGRLFRQSRERNRYQELLIFVTPRVMHSAADLSTTEGTAASF</sequence>
<evidence type="ECO:0000256" key="2">
    <source>
        <dbReference type="ARBA" id="ARBA00006304"/>
    </source>
</evidence>
<dbReference type="KEGG" id="hhk:HH1059_02010"/>
<evidence type="ECO:0000256" key="6">
    <source>
        <dbReference type="ARBA" id="ARBA00023237"/>
    </source>
</evidence>
<dbReference type="NCBIfam" id="TIGR02515">
    <property type="entry name" value="IV_pilus_PilQ"/>
    <property type="match status" value="1"/>
</dbReference>
<dbReference type="GO" id="GO:0009306">
    <property type="term" value="P:protein secretion"/>
    <property type="evidence" value="ECO:0007669"/>
    <property type="project" value="InterPro"/>
</dbReference>
<gene>
    <name evidence="10" type="ORF">HH1059_02010</name>
</gene>
<dbReference type="InterPro" id="IPR013355">
    <property type="entry name" value="Pilus_4_PilQ"/>
</dbReference>
<reference evidence="10" key="1">
    <citation type="submission" date="2016-02" db="EMBL/GenBank/DDBJ databases">
        <title>Halorhodospira halochloris DSM-1059 complete genome, version 2.</title>
        <authorList>
            <person name="Tsukatani Y."/>
        </authorList>
    </citation>
    <scope>NUCLEOTIDE SEQUENCE</scope>
    <source>
        <strain evidence="10">DSM 1059</strain>
    </source>
</reference>
<dbReference type="Gene3D" id="3.30.1370.120">
    <property type="match status" value="1"/>
</dbReference>
<dbReference type="PRINTS" id="PR00811">
    <property type="entry name" value="BCTERIALGSPD"/>
</dbReference>
<dbReference type="InterPro" id="IPR051808">
    <property type="entry name" value="Type_IV_pilus_biogenesis"/>
</dbReference>
<evidence type="ECO:0000256" key="1">
    <source>
        <dbReference type="ARBA" id="ARBA00004442"/>
    </source>
</evidence>
<evidence type="ECO:0000256" key="7">
    <source>
        <dbReference type="RuleBase" id="RU004004"/>
    </source>
</evidence>
<feature type="domain" description="Type II/III secretion system secretin-like" evidence="8">
    <location>
        <begin position="220"/>
        <end position="374"/>
    </location>
</feature>
<accession>A0A120MZD3</accession>
<dbReference type="GO" id="GO:0009279">
    <property type="term" value="C:cell outer membrane"/>
    <property type="evidence" value="ECO:0007669"/>
    <property type="project" value="UniProtKB-SubCell"/>
</dbReference>
<evidence type="ECO:0000256" key="4">
    <source>
        <dbReference type="ARBA" id="ARBA00022729"/>
    </source>
</evidence>
<keyword evidence="3 7" id="KW-0813">Transport</keyword>
<comment type="subcellular location">
    <subcellularLocation>
        <location evidence="1 7">Cell outer membrane</location>
    </subcellularLocation>
</comment>
<keyword evidence="4" id="KW-0732">Signal</keyword>
<dbReference type="PROSITE" id="PS00875">
    <property type="entry name" value="T2SP_D"/>
    <property type="match status" value="1"/>
</dbReference>
<dbReference type="InterPro" id="IPR038591">
    <property type="entry name" value="NolW-like_sf"/>
</dbReference>
<evidence type="ECO:0000259" key="9">
    <source>
        <dbReference type="Pfam" id="PF03958"/>
    </source>
</evidence>
<dbReference type="InterPro" id="IPR004845">
    <property type="entry name" value="T2SS_GspD_CS"/>
</dbReference>
<dbReference type="PANTHER" id="PTHR30604">
    <property type="entry name" value="PROTEIN TRANSPORT PROTEIN HOFQ"/>
    <property type="match status" value="1"/>
</dbReference>
<evidence type="ECO:0000256" key="5">
    <source>
        <dbReference type="ARBA" id="ARBA00023136"/>
    </source>
</evidence>
<dbReference type="PANTHER" id="PTHR30604:SF1">
    <property type="entry name" value="DNA UTILIZATION PROTEIN HOFQ"/>
    <property type="match status" value="1"/>
</dbReference>
<keyword evidence="6" id="KW-0998">Cell outer membrane</keyword>
<dbReference type="InterPro" id="IPR004846">
    <property type="entry name" value="T2SS/T3SS_dom"/>
</dbReference>
<organism evidence="10 11">
    <name type="scientific">Halorhodospira halochloris</name>
    <name type="common">Ectothiorhodospira halochloris</name>
    <dbReference type="NCBI Taxonomy" id="1052"/>
    <lineage>
        <taxon>Bacteria</taxon>
        <taxon>Pseudomonadati</taxon>
        <taxon>Pseudomonadota</taxon>
        <taxon>Gammaproteobacteria</taxon>
        <taxon>Chromatiales</taxon>
        <taxon>Ectothiorhodospiraceae</taxon>
        <taxon>Halorhodospira</taxon>
    </lineage>
</organism>
<dbReference type="Pfam" id="PF03958">
    <property type="entry name" value="Secretin_N"/>
    <property type="match status" value="1"/>
</dbReference>
<evidence type="ECO:0000256" key="3">
    <source>
        <dbReference type="ARBA" id="ARBA00022448"/>
    </source>
</evidence>
<dbReference type="InterPro" id="IPR001775">
    <property type="entry name" value="GspD/PilQ"/>
</dbReference>
<keyword evidence="5" id="KW-0472">Membrane</keyword>
<dbReference type="EMBL" id="AP017372">
    <property type="protein sequence ID" value="BAU56876.1"/>
    <property type="molecule type" value="Genomic_DNA"/>
</dbReference>
<keyword evidence="11" id="KW-1185">Reference proteome</keyword>
<evidence type="ECO:0000313" key="10">
    <source>
        <dbReference type="EMBL" id="BAU56876.1"/>
    </source>
</evidence>
<dbReference type="Pfam" id="PF00263">
    <property type="entry name" value="Secretin"/>
    <property type="match status" value="1"/>
</dbReference>
<protein>
    <submittedName>
        <fullName evidence="10">Type IV pilus biogenesis protein PilQ</fullName>
    </submittedName>
</protein>
<dbReference type="OrthoDB" id="9775455at2"/>
<comment type="similarity">
    <text evidence="2">Belongs to the bacterial secretin family. PilQ subfamily.</text>
</comment>
<evidence type="ECO:0000259" key="8">
    <source>
        <dbReference type="Pfam" id="PF00263"/>
    </source>
</evidence>